<organism evidence="1 2">
    <name type="scientific">Flavobacterium succinicans</name>
    <dbReference type="NCBI Taxonomy" id="29536"/>
    <lineage>
        <taxon>Bacteria</taxon>
        <taxon>Pseudomonadati</taxon>
        <taxon>Bacteroidota</taxon>
        <taxon>Flavobacteriia</taxon>
        <taxon>Flavobacteriales</taxon>
        <taxon>Flavobacteriaceae</taxon>
        <taxon>Flavobacterium</taxon>
    </lineage>
</organism>
<dbReference type="PATRIC" id="fig|29536.5.peg.1554"/>
<accession>A0A199XR53</accession>
<name>A0A199XR53_9FLAO</name>
<dbReference type="AlphaFoldDB" id="A0A199XR53"/>
<dbReference type="RefSeq" id="WP_064715306.1">
    <property type="nucleotide sequence ID" value="NZ_JMTM01000039.1"/>
</dbReference>
<dbReference type="Proteomes" id="UP000093807">
    <property type="component" value="Unassembled WGS sequence"/>
</dbReference>
<evidence type="ECO:0000313" key="2">
    <source>
        <dbReference type="Proteomes" id="UP000093807"/>
    </source>
</evidence>
<sequence length="96" mass="11585">MKTLIQKVQEKHDFKWFDKVVIHGHSKILVLNKYQLNVDDEMKLILSEMHYNSETIEDALRLSVTEIDDDNLFHVIDFFEFSDEQKLFSFLEFFVK</sequence>
<protein>
    <submittedName>
        <fullName evidence="1">Uncharacterized protein</fullName>
    </submittedName>
</protein>
<reference evidence="1 2" key="1">
    <citation type="submission" date="2016-06" db="EMBL/GenBank/DDBJ databases">
        <title>Draft genome sequence of Flavobacterium succinicans strain DD5b.</title>
        <authorList>
            <person name="Poehlein A."/>
            <person name="Daniel R."/>
            <person name="Simeonova D.D."/>
        </authorList>
    </citation>
    <scope>NUCLEOTIDE SEQUENCE [LARGE SCALE GENOMIC DNA]</scope>
    <source>
        <strain evidence="1 2">DD5b</strain>
    </source>
</reference>
<comment type="caution">
    <text evidence="1">The sequence shown here is derived from an EMBL/GenBank/DDBJ whole genome shotgun (WGS) entry which is preliminary data.</text>
</comment>
<proteinExistence type="predicted"/>
<dbReference type="EMBL" id="JMTM01000039">
    <property type="protein sequence ID" value="OAZ04125.1"/>
    <property type="molecule type" value="Genomic_DNA"/>
</dbReference>
<keyword evidence="2" id="KW-1185">Reference proteome</keyword>
<gene>
    <name evidence="1" type="ORF">FLB_14810</name>
</gene>
<evidence type="ECO:0000313" key="1">
    <source>
        <dbReference type="EMBL" id="OAZ04125.1"/>
    </source>
</evidence>